<protein>
    <recommendedName>
        <fullName evidence="4">ZW10 interactor</fullName>
    </recommendedName>
</protein>
<name>A0ABQ7TGL9_PHRPL</name>
<accession>A0ABQ7TGL9</accession>
<evidence type="ECO:0008006" key="4">
    <source>
        <dbReference type="Google" id="ProtNLM"/>
    </source>
</evidence>
<feature type="coiled-coil region" evidence="1">
    <location>
        <begin position="83"/>
        <end position="156"/>
    </location>
</feature>
<evidence type="ECO:0000313" key="2">
    <source>
        <dbReference type="EMBL" id="KAH0628900.1"/>
    </source>
</evidence>
<dbReference type="InterPro" id="IPR029092">
    <property type="entry name" value="Zwint-1"/>
</dbReference>
<comment type="caution">
    <text evidence="2">The sequence shown here is derived from an EMBL/GenBank/DDBJ whole genome shotgun (WGS) entry which is preliminary data.</text>
</comment>
<proteinExistence type="predicted"/>
<keyword evidence="1" id="KW-0175">Coiled coil</keyword>
<evidence type="ECO:0000313" key="3">
    <source>
        <dbReference type="Proteomes" id="UP000826234"/>
    </source>
</evidence>
<reference evidence="2 3" key="1">
    <citation type="journal article" date="2022" name="Gigascience">
        <title>A chromosome-level genome assembly and annotation of the desert horned lizard, Phrynosoma platyrhinos, provides insight into chromosomal rearrangements among reptiles.</title>
        <authorList>
            <person name="Koochekian N."/>
            <person name="Ascanio A."/>
            <person name="Farleigh K."/>
            <person name="Card D.C."/>
            <person name="Schield D.R."/>
            <person name="Castoe T.A."/>
            <person name="Jezkova T."/>
        </authorList>
    </citation>
    <scope>NUCLEOTIDE SEQUENCE [LARGE SCALE GENOMIC DNA]</scope>
    <source>
        <strain evidence="2">NK-2021</strain>
    </source>
</reference>
<dbReference type="Pfam" id="PF15556">
    <property type="entry name" value="Zwint"/>
    <property type="match status" value="1"/>
</dbReference>
<dbReference type="EMBL" id="JAIPUX010000439">
    <property type="protein sequence ID" value="KAH0628900.1"/>
    <property type="molecule type" value="Genomic_DNA"/>
</dbReference>
<sequence>MAAGPRAEALLAQLKDELISEGQTKDEVEAGLPAQVLAEHAVSTRKTHKLMYTQLQMVKFLLDFLDSAPCIQDASDTAVRKEMVEAKQQWKTLKAEYQQLVELIKGAVPYILAKLEEGENRAQLLESALQRYQAKKREMEEKKKSACCRLQKEQERLCERQQQLERIFNFRSHLETLQGVKLISVSEADLEIELTSCSQPVTSDSHHLKLHIHWADDGTVTLQTDSPFFLVSVVLPVGTCNTIRGIILELQHSYSQQAHLMAEIESLQSCFAIDWQQEKRLLSYLKPSSTCNLYVEPGYPDSGGICLLSVKNQHGTVDVTSYRVLISFQWVTAALFGRATELSWDEEPDVQPHGGAVVAHLFVRYCLL</sequence>
<gene>
    <name evidence="2" type="ORF">JD844_010527</name>
</gene>
<dbReference type="PANTHER" id="PTHR31504:SF1">
    <property type="entry name" value="ZW10 INTERACTOR"/>
    <property type="match status" value="1"/>
</dbReference>
<organism evidence="2 3">
    <name type="scientific">Phrynosoma platyrhinos</name>
    <name type="common">Desert horned lizard</name>
    <dbReference type="NCBI Taxonomy" id="52577"/>
    <lineage>
        <taxon>Eukaryota</taxon>
        <taxon>Metazoa</taxon>
        <taxon>Chordata</taxon>
        <taxon>Craniata</taxon>
        <taxon>Vertebrata</taxon>
        <taxon>Euteleostomi</taxon>
        <taxon>Lepidosauria</taxon>
        <taxon>Squamata</taxon>
        <taxon>Bifurcata</taxon>
        <taxon>Unidentata</taxon>
        <taxon>Episquamata</taxon>
        <taxon>Toxicofera</taxon>
        <taxon>Iguania</taxon>
        <taxon>Phrynosomatidae</taxon>
        <taxon>Phrynosomatinae</taxon>
        <taxon>Phrynosoma</taxon>
    </lineage>
</organism>
<keyword evidence="3" id="KW-1185">Reference proteome</keyword>
<dbReference type="Proteomes" id="UP000826234">
    <property type="component" value="Unassembled WGS sequence"/>
</dbReference>
<dbReference type="PANTHER" id="PTHR31504">
    <property type="entry name" value="ZW10 INTERACTOR ZWINT"/>
    <property type="match status" value="1"/>
</dbReference>
<evidence type="ECO:0000256" key="1">
    <source>
        <dbReference type="SAM" id="Coils"/>
    </source>
</evidence>